<proteinExistence type="predicted"/>
<protein>
    <submittedName>
        <fullName evidence="2">Uncharacterized protein LOC107479608</fullName>
    </submittedName>
</protein>
<gene>
    <name evidence="2" type="primary">LOC107479608</name>
</gene>
<evidence type="ECO:0000313" key="2">
    <source>
        <dbReference type="RefSeq" id="XP_015955218.1"/>
    </source>
</evidence>
<evidence type="ECO:0000313" key="1">
    <source>
        <dbReference type="Proteomes" id="UP000515211"/>
    </source>
</evidence>
<reference evidence="1" key="1">
    <citation type="journal article" date="2016" name="Nat. Genet.">
        <title>The genome sequences of Arachis duranensis and Arachis ipaensis, the diploid ancestors of cultivated peanut.</title>
        <authorList>
            <person name="Bertioli D.J."/>
            <person name="Cannon S.B."/>
            <person name="Froenicke L."/>
            <person name="Huang G."/>
            <person name="Farmer A.D."/>
            <person name="Cannon E.K."/>
            <person name="Liu X."/>
            <person name="Gao D."/>
            <person name="Clevenger J."/>
            <person name="Dash S."/>
            <person name="Ren L."/>
            <person name="Moretzsohn M.C."/>
            <person name="Shirasawa K."/>
            <person name="Huang W."/>
            <person name="Vidigal B."/>
            <person name="Abernathy B."/>
            <person name="Chu Y."/>
            <person name="Niederhuth C.E."/>
            <person name="Umale P."/>
            <person name="Araujo A.C."/>
            <person name="Kozik A."/>
            <person name="Kim K.D."/>
            <person name="Burow M.D."/>
            <person name="Varshney R.K."/>
            <person name="Wang X."/>
            <person name="Zhang X."/>
            <person name="Barkley N."/>
            <person name="Guimaraes P.M."/>
            <person name="Isobe S."/>
            <person name="Guo B."/>
            <person name="Liao B."/>
            <person name="Stalker H.T."/>
            <person name="Schmitz R.J."/>
            <person name="Scheffler B.E."/>
            <person name="Leal-Bertioli S.C."/>
            <person name="Xun X."/>
            <person name="Jackson S.A."/>
            <person name="Michelmore R."/>
            <person name="Ozias-Akins P."/>
        </authorList>
    </citation>
    <scope>NUCLEOTIDE SEQUENCE [LARGE SCALE GENOMIC DNA]</scope>
    <source>
        <strain evidence="1">cv. V14167</strain>
    </source>
</reference>
<dbReference type="PANTHER" id="PTHR33067:SF9">
    <property type="entry name" value="RNA-DIRECTED DNA POLYMERASE"/>
    <property type="match status" value="1"/>
</dbReference>
<dbReference type="Proteomes" id="UP000515211">
    <property type="component" value="Chromosome 3"/>
</dbReference>
<dbReference type="PANTHER" id="PTHR33067">
    <property type="entry name" value="RNA-DIRECTED DNA POLYMERASE-RELATED"/>
    <property type="match status" value="1"/>
</dbReference>
<dbReference type="RefSeq" id="XP_015955218.1">
    <property type="nucleotide sequence ID" value="XM_016099732.1"/>
</dbReference>
<sequence>MRKDEKDSQFSRFFEIFKKLQINILFAEALEQMPLYAKFLKELMTRKRNWGEKKIVVLTEECNAIIKKKLPQKMKDPKSFQIPCIIGDISIEKPLCDLGASINLMSLAMMKRIRIEEAKPTRMALQLADRTFKFSHGVVEDLLVKVEEFIFLVDFVVLDMEEEANTLIILGRPFLATSGAIIDVQKEELVLRLYKEKMVFNVFKAMSYPKESIVECMIMDTMETLVEGVLEEE</sequence>
<organism evidence="1 2">
    <name type="scientific">Arachis duranensis</name>
    <name type="common">Wild peanut</name>
    <dbReference type="NCBI Taxonomy" id="130453"/>
    <lineage>
        <taxon>Eukaryota</taxon>
        <taxon>Viridiplantae</taxon>
        <taxon>Streptophyta</taxon>
        <taxon>Embryophyta</taxon>
        <taxon>Tracheophyta</taxon>
        <taxon>Spermatophyta</taxon>
        <taxon>Magnoliopsida</taxon>
        <taxon>eudicotyledons</taxon>
        <taxon>Gunneridae</taxon>
        <taxon>Pentapetalae</taxon>
        <taxon>rosids</taxon>
        <taxon>fabids</taxon>
        <taxon>Fabales</taxon>
        <taxon>Fabaceae</taxon>
        <taxon>Papilionoideae</taxon>
        <taxon>50 kb inversion clade</taxon>
        <taxon>dalbergioids sensu lato</taxon>
        <taxon>Dalbergieae</taxon>
        <taxon>Pterocarpus clade</taxon>
        <taxon>Arachis</taxon>
    </lineage>
</organism>
<dbReference type="AlphaFoldDB" id="A0A6P4CPQ2"/>
<accession>A0A6P4CPQ2</accession>
<dbReference type="Gene3D" id="2.40.70.10">
    <property type="entry name" value="Acid Proteases"/>
    <property type="match status" value="1"/>
</dbReference>
<dbReference type="KEGG" id="adu:107479608"/>
<name>A0A6P4CPQ2_ARADU</name>
<keyword evidence="1" id="KW-1185">Reference proteome</keyword>
<reference evidence="2" key="2">
    <citation type="submission" date="2025-08" db="UniProtKB">
        <authorList>
            <consortium name="RefSeq"/>
        </authorList>
    </citation>
    <scope>IDENTIFICATION</scope>
    <source>
        <tissue evidence="2">Whole plant</tissue>
    </source>
</reference>
<dbReference type="InterPro" id="IPR021109">
    <property type="entry name" value="Peptidase_aspartic_dom_sf"/>
</dbReference>
<dbReference type="CDD" id="cd00303">
    <property type="entry name" value="retropepsin_like"/>
    <property type="match status" value="1"/>
</dbReference>
<dbReference type="GeneID" id="107479608"/>